<dbReference type="AlphaFoldDB" id="A0A9P6A3C7"/>
<evidence type="ECO:0000313" key="1">
    <source>
        <dbReference type="EMBL" id="KAF9499158.1"/>
    </source>
</evidence>
<reference evidence="1" key="1">
    <citation type="submission" date="2020-11" db="EMBL/GenBank/DDBJ databases">
        <authorList>
            <consortium name="DOE Joint Genome Institute"/>
            <person name="Ahrendt S."/>
            <person name="Riley R."/>
            <person name="Andreopoulos W."/>
            <person name="Labutti K."/>
            <person name="Pangilinan J."/>
            <person name="Ruiz-Duenas F.J."/>
            <person name="Barrasa J.M."/>
            <person name="Sanchez-Garcia M."/>
            <person name="Camarero S."/>
            <person name="Miyauchi S."/>
            <person name="Serrano A."/>
            <person name="Linde D."/>
            <person name="Babiker R."/>
            <person name="Drula E."/>
            <person name="Ayuso-Fernandez I."/>
            <person name="Pacheco R."/>
            <person name="Padilla G."/>
            <person name="Ferreira P."/>
            <person name="Barriuso J."/>
            <person name="Kellner H."/>
            <person name="Castanera R."/>
            <person name="Alfaro M."/>
            <person name="Ramirez L."/>
            <person name="Pisabarro A.G."/>
            <person name="Kuo A."/>
            <person name="Tritt A."/>
            <person name="Lipzen A."/>
            <person name="He G."/>
            <person name="Yan M."/>
            <person name="Ng V."/>
            <person name="Cullen D."/>
            <person name="Martin F."/>
            <person name="Rosso M.-N."/>
            <person name="Henrissat B."/>
            <person name="Hibbett D."/>
            <person name="Martinez A.T."/>
            <person name="Grigoriev I.V."/>
        </authorList>
    </citation>
    <scope>NUCLEOTIDE SEQUENCE</scope>
    <source>
        <strain evidence="1">ATCC 90797</strain>
    </source>
</reference>
<protein>
    <submittedName>
        <fullName evidence="1">Uncharacterized protein</fullName>
    </submittedName>
</protein>
<dbReference type="OrthoDB" id="432234at2759"/>
<comment type="caution">
    <text evidence="1">The sequence shown here is derived from an EMBL/GenBank/DDBJ whole genome shotgun (WGS) entry which is preliminary data.</text>
</comment>
<dbReference type="Proteomes" id="UP000807025">
    <property type="component" value="Unassembled WGS sequence"/>
</dbReference>
<proteinExistence type="predicted"/>
<sequence length="192" mass="21528">MRWCAAGRHQVSLQECTGDSGVINASCLDCLARRRIHARELRERDLAARNQEEEEVDDLLGSDDIEGIETAEDDEFDAVFGDGSDLMNIDQPTDHVLSVREEELLKSLNEKLAALKYESCDICCQEGFDLNVADGICSSCVADKGDPVKKWSRENFVHPAHEIPSCLKGLTDMEEMLIARVKTYMQVRYTKG</sequence>
<organism evidence="1 2">
    <name type="scientific">Pleurotus eryngii</name>
    <name type="common">Boletus of the steppes</name>
    <dbReference type="NCBI Taxonomy" id="5323"/>
    <lineage>
        <taxon>Eukaryota</taxon>
        <taxon>Fungi</taxon>
        <taxon>Dikarya</taxon>
        <taxon>Basidiomycota</taxon>
        <taxon>Agaricomycotina</taxon>
        <taxon>Agaricomycetes</taxon>
        <taxon>Agaricomycetidae</taxon>
        <taxon>Agaricales</taxon>
        <taxon>Pleurotineae</taxon>
        <taxon>Pleurotaceae</taxon>
        <taxon>Pleurotus</taxon>
    </lineage>
</organism>
<name>A0A9P6A3C7_PLEER</name>
<feature type="non-terminal residue" evidence="1">
    <location>
        <position position="192"/>
    </location>
</feature>
<evidence type="ECO:0000313" key="2">
    <source>
        <dbReference type="Proteomes" id="UP000807025"/>
    </source>
</evidence>
<dbReference type="EMBL" id="MU154533">
    <property type="protein sequence ID" value="KAF9499158.1"/>
    <property type="molecule type" value="Genomic_DNA"/>
</dbReference>
<gene>
    <name evidence="1" type="ORF">BDN71DRAFT_1384460</name>
</gene>
<accession>A0A9P6A3C7</accession>
<keyword evidence="2" id="KW-1185">Reference proteome</keyword>